<evidence type="ECO:0000313" key="1">
    <source>
        <dbReference type="EMBL" id="PIS22504.1"/>
    </source>
</evidence>
<organism evidence="1 2">
    <name type="scientific">candidate division WWE3 bacterium CG08_land_8_20_14_0_20_41_10</name>
    <dbReference type="NCBI Taxonomy" id="1975085"/>
    <lineage>
        <taxon>Bacteria</taxon>
        <taxon>Katanobacteria</taxon>
    </lineage>
</organism>
<gene>
    <name evidence="1" type="ORF">COT50_01595</name>
</gene>
<name>A0A2H0XC49_UNCKA</name>
<sequence length="60" mass="6872">MKNHTCSKDLYIKFLKVTSVRYSALSLSEVSPVDISHDAVSRWLSDTKCQPKDIWDKAND</sequence>
<reference evidence="2" key="1">
    <citation type="submission" date="2017-09" db="EMBL/GenBank/DDBJ databases">
        <title>Depth-based differentiation of microbial function through sediment-hosted aquifers and enrichment of novel symbionts in the deep terrestrial subsurface.</title>
        <authorList>
            <person name="Probst A.J."/>
            <person name="Ladd B."/>
            <person name="Jarett J.K."/>
            <person name="Geller-Mcgrath D.E."/>
            <person name="Sieber C.M.K."/>
            <person name="Emerson J.B."/>
            <person name="Anantharaman K."/>
            <person name="Thomas B.C."/>
            <person name="Malmstrom R."/>
            <person name="Stieglmeier M."/>
            <person name="Klingl A."/>
            <person name="Woyke T."/>
            <person name="Ryan C.M."/>
            <person name="Banfield J.F."/>
        </authorList>
    </citation>
    <scope>NUCLEOTIDE SEQUENCE [LARGE SCALE GENOMIC DNA]</scope>
</reference>
<dbReference type="EMBL" id="PEYU01000028">
    <property type="protein sequence ID" value="PIS22504.1"/>
    <property type="molecule type" value="Genomic_DNA"/>
</dbReference>
<comment type="caution">
    <text evidence="1">The sequence shown here is derived from an EMBL/GenBank/DDBJ whole genome shotgun (WGS) entry which is preliminary data.</text>
</comment>
<proteinExistence type="predicted"/>
<evidence type="ECO:0000313" key="2">
    <source>
        <dbReference type="Proteomes" id="UP000231252"/>
    </source>
</evidence>
<dbReference type="AlphaFoldDB" id="A0A2H0XC49"/>
<accession>A0A2H0XC49</accession>
<protein>
    <submittedName>
        <fullName evidence="1">Uncharacterized protein</fullName>
    </submittedName>
</protein>
<dbReference type="Proteomes" id="UP000231252">
    <property type="component" value="Unassembled WGS sequence"/>
</dbReference>